<dbReference type="Pfam" id="PF00676">
    <property type="entry name" value="E1_dh"/>
    <property type="match status" value="1"/>
</dbReference>
<dbReference type="GO" id="GO:0003863">
    <property type="term" value="F:branched-chain 2-oxo acid dehydrogenase activity"/>
    <property type="evidence" value="ECO:0007669"/>
    <property type="project" value="UniProtKB-EC"/>
</dbReference>
<evidence type="ECO:0000313" key="7">
    <source>
        <dbReference type="Proteomes" id="UP000029453"/>
    </source>
</evidence>
<dbReference type="EMBL" id="BALG01000244">
    <property type="protein sequence ID" value="GAC43710.1"/>
    <property type="molecule type" value="Genomic_DNA"/>
</dbReference>
<dbReference type="GO" id="GO:0009083">
    <property type="term" value="P:branched-chain amino acid catabolic process"/>
    <property type="evidence" value="ECO:0007669"/>
    <property type="project" value="TreeGrafter"/>
</dbReference>
<evidence type="ECO:0000256" key="2">
    <source>
        <dbReference type="ARBA" id="ARBA00023002"/>
    </source>
</evidence>
<evidence type="ECO:0000256" key="4">
    <source>
        <dbReference type="RuleBase" id="RU365014"/>
    </source>
</evidence>
<keyword evidence="7" id="KW-1185">Reference proteome</keyword>
<sequence>MNKEVCFMTPEINTRQKTRHESLGLSDEQAVDMYRKMRLARMYDERALLLQRAGKINFHVSGIGQEAAQIGAAFALDKEKDYFLPYYRDYGFVLSVGMTIRELMLAIFAREEDPNSGGRQLPGHFGCKRLRIVTGSSPVATQVPHAVGIALAAKMRNEGAVSFVTLGDGSSNQGDFHEGCNFAGVHKLPMIVMVENNQYAISVPLDKQVAGRISDRALGYGFPGERVDGCDVLEVYRTVKEARERALRGEGPTLIEAVMYRLTPHSTSDNDMVYRTKEEVDRNWKNDPLPRYKAYLMESDLWSEEEDAQLSADIKSRLDREISYAEQAAYPAGEEALRHVYAEEEASTWR</sequence>
<dbReference type="AlphaFoldDB" id="M9LKA6"/>
<reference evidence="6 7" key="1">
    <citation type="submission" date="2012-10" db="EMBL/GenBank/DDBJ databases">
        <title>Draft Genome Sequence of Paenibacillus popilliae ATCC 14706T.</title>
        <authorList>
            <person name="Iiyama K."/>
            <person name="Mori K."/>
            <person name="Mon H."/>
            <person name="Chieda Y."/>
            <person name="Lee J.M."/>
            <person name="Kusakabe T."/>
            <person name="Tashiro K."/>
            <person name="Asano S."/>
            <person name="Yasunaga-Aoki C."/>
            <person name="Shimizu S."/>
        </authorList>
    </citation>
    <scope>NUCLEOTIDE SEQUENCE [LARGE SCALE GENOMIC DNA]</scope>
    <source>
        <strain evidence="6 7">ATCC 14706</strain>
    </source>
</reference>
<organism evidence="6 7">
    <name type="scientific">Paenibacillus popilliae ATCC 14706</name>
    <dbReference type="NCBI Taxonomy" id="1212764"/>
    <lineage>
        <taxon>Bacteria</taxon>
        <taxon>Bacillati</taxon>
        <taxon>Bacillota</taxon>
        <taxon>Bacilli</taxon>
        <taxon>Bacillales</taxon>
        <taxon>Paenibacillaceae</taxon>
        <taxon>Paenibacillus</taxon>
    </lineage>
</organism>
<keyword evidence="3 4" id="KW-0786">Thiamine pyrophosphate</keyword>
<accession>M9LKA6</accession>
<dbReference type="Gene3D" id="3.40.50.970">
    <property type="match status" value="1"/>
</dbReference>
<dbReference type="InterPro" id="IPR050771">
    <property type="entry name" value="Alpha-ketoacid_DH_E1_comp"/>
</dbReference>
<dbReference type="PANTHER" id="PTHR43380">
    <property type="entry name" value="2-OXOISOVALERATE DEHYDROGENASE SUBUNIT ALPHA, MITOCHONDRIAL"/>
    <property type="match status" value="1"/>
</dbReference>
<comment type="caution">
    <text evidence="6">The sequence shown here is derived from an EMBL/GenBank/DDBJ whole genome shotgun (WGS) entry which is preliminary data.</text>
</comment>
<dbReference type="EC" id="1.2.4.4" evidence="4"/>
<keyword evidence="2 4" id="KW-0560">Oxidoreductase</keyword>
<gene>
    <name evidence="6" type="ORF">PPOP_3110</name>
</gene>
<evidence type="ECO:0000259" key="5">
    <source>
        <dbReference type="Pfam" id="PF00676"/>
    </source>
</evidence>
<dbReference type="CDD" id="cd02000">
    <property type="entry name" value="TPP_E1_PDC_ADC_BCADC"/>
    <property type="match status" value="1"/>
</dbReference>
<comment type="catalytic activity">
    <reaction evidence="4">
        <text>N(6)-[(R)-lipoyl]-L-lysyl-[protein] + 3-methyl-2-oxobutanoate + H(+) = N(6)-[(R)-S(8)-2-methylpropanoyldihydrolipoyl]-L-lysyl-[protein] + CO2</text>
        <dbReference type="Rhea" id="RHEA:13457"/>
        <dbReference type="Rhea" id="RHEA-COMP:10474"/>
        <dbReference type="Rhea" id="RHEA-COMP:10497"/>
        <dbReference type="ChEBI" id="CHEBI:11851"/>
        <dbReference type="ChEBI" id="CHEBI:15378"/>
        <dbReference type="ChEBI" id="CHEBI:16526"/>
        <dbReference type="ChEBI" id="CHEBI:83099"/>
        <dbReference type="ChEBI" id="CHEBI:83142"/>
        <dbReference type="EC" id="1.2.4.4"/>
    </reaction>
</comment>
<name>M9LKA6_PAEPP</name>
<comment type="cofactor">
    <cofactor evidence="1 4">
        <name>thiamine diphosphate</name>
        <dbReference type="ChEBI" id="CHEBI:58937"/>
    </cofactor>
</comment>
<dbReference type="InterPro" id="IPR029061">
    <property type="entry name" value="THDP-binding"/>
</dbReference>
<evidence type="ECO:0000256" key="3">
    <source>
        <dbReference type="ARBA" id="ARBA00023052"/>
    </source>
</evidence>
<evidence type="ECO:0000313" key="6">
    <source>
        <dbReference type="EMBL" id="GAC43710.1"/>
    </source>
</evidence>
<dbReference type="Proteomes" id="UP000029453">
    <property type="component" value="Unassembled WGS sequence"/>
</dbReference>
<feature type="domain" description="Dehydrogenase E1 component" evidence="5">
    <location>
        <begin position="34"/>
        <end position="331"/>
    </location>
</feature>
<comment type="function">
    <text evidence="4">The branched-chain alpha-keto dehydrogenase complex catalyzes the overall conversion of alpha-keto acids to acyl-CoA and CO(2). It contains multiple copies of three enzymatic components: branched-chain alpha-keto acid decarboxylase (E1), lipoamide acyltransferase (E2) and lipoamide dehydrogenase (E3).</text>
</comment>
<comment type="similarity">
    <text evidence="4">Belongs to the BCKDHA family.</text>
</comment>
<dbReference type="PANTHER" id="PTHR43380:SF1">
    <property type="entry name" value="2-OXOISOVALERATE DEHYDROGENASE SUBUNIT ALPHA, MITOCHONDRIAL"/>
    <property type="match status" value="1"/>
</dbReference>
<proteinExistence type="inferred from homology"/>
<dbReference type="InterPro" id="IPR001017">
    <property type="entry name" value="DH_E1"/>
</dbReference>
<evidence type="ECO:0000256" key="1">
    <source>
        <dbReference type="ARBA" id="ARBA00001964"/>
    </source>
</evidence>
<dbReference type="SUPFAM" id="SSF52518">
    <property type="entry name" value="Thiamin diphosphate-binding fold (THDP-binding)"/>
    <property type="match status" value="1"/>
</dbReference>
<protein>
    <recommendedName>
        <fullName evidence="4">2-oxoisovalerate dehydrogenase subunit alpha</fullName>
        <ecNumber evidence="4">1.2.4.4</ecNumber>
    </recommendedName>
    <alternativeName>
        <fullName evidence="4">Branched-chain alpha-keto acid dehydrogenase E1 component alpha chain</fullName>
    </alternativeName>
</protein>